<keyword evidence="3" id="KW-1185">Reference proteome</keyword>
<evidence type="ECO:0000313" key="1">
    <source>
        <dbReference type="EMBL" id="CFQ74040.1"/>
    </source>
</evidence>
<accession>A0A0H5EUV9</accession>
<dbReference type="EMBL" id="CGBR01000040">
    <property type="protein sequence ID" value="CFQ74040.1"/>
    <property type="molecule type" value="Genomic_DNA"/>
</dbReference>
<dbReference type="Proteomes" id="UP000048841">
    <property type="component" value="Unassembled WGS sequence"/>
</dbReference>
<sequence>MIKLFQLTMQCHCGGNHMAPILAVVLEQGFEFEAMGCCFDFFHPPMTW</sequence>
<evidence type="ECO:0000313" key="2">
    <source>
        <dbReference type="EMBL" id="CNE65257.1"/>
    </source>
</evidence>
<reference evidence="1 4" key="1">
    <citation type="submission" date="2015-03" db="EMBL/GenBank/DDBJ databases">
        <authorList>
            <person name="Murphy D."/>
        </authorList>
    </citation>
    <scope>NUCLEOTIDE SEQUENCE [LARGE SCALE GENOMIC DNA]</scope>
    <source>
        <strain evidence="1 4">IP26249</strain>
    </source>
</reference>
<reference evidence="2 3" key="2">
    <citation type="submission" date="2015-03" db="EMBL/GenBank/DDBJ databases">
        <authorList>
            <consortium name="Pathogen Informatics"/>
            <person name="Murphy D."/>
        </authorList>
    </citation>
    <scope>NUCLEOTIDE SEQUENCE [LARGE SCALE GENOMIC DNA]</scope>
    <source>
        <strain evidence="2 3">IP05342</strain>
    </source>
</reference>
<dbReference type="AlphaFoldDB" id="A0A0H5EUV9"/>
<evidence type="ECO:0000313" key="4">
    <source>
        <dbReference type="Proteomes" id="UP000048841"/>
    </source>
</evidence>
<name>A0A0H5EUV9_YEREN</name>
<dbReference type="Proteomes" id="UP000041601">
    <property type="component" value="Unassembled WGS sequence"/>
</dbReference>
<evidence type="ECO:0000313" key="3">
    <source>
        <dbReference type="Proteomes" id="UP000041601"/>
    </source>
</evidence>
<dbReference type="EMBL" id="CPXJ01000086">
    <property type="protein sequence ID" value="CNE65257.1"/>
    <property type="molecule type" value="Genomic_DNA"/>
</dbReference>
<proteinExistence type="predicted"/>
<organism evidence="1 4">
    <name type="scientific">Yersinia enterocolitica</name>
    <dbReference type="NCBI Taxonomy" id="630"/>
    <lineage>
        <taxon>Bacteria</taxon>
        <taxon>Pseudomonadati</taxon>
        <taxon>Pseudomonadota</taxon>
        <taxon>Gammaproteobacteria</taxon>
        <taxon>Enterobacterales</taxon>
        <taxon>Yersiniaceae</taxon>
        <taxon>Yersinia</taxon>
    </lineage>
</organism>
<protein>
    <submittedName>
        <fullName evidence="1">Uncharacterized protein</fullName>
    </submittedName>
</protein>
<gene>
    <name evidence="1" type="ORF">ERS137941_03755</name>
    <name evidence="2" type="ORF">ERS137959_04347</name>
</gene>